<keyword evidence="4" id="KW-1185">Reference proteome</keyword>
<protein>
    <submittedName>
        <fullName evidence="3">MYND-type domain-containing protein</fullName>
    </submittedName>
</protein>
<keyword evidence="1" id="KW-0472">Membrane</keyword>
<dbReference type="GO" id="GO:0016020">
    <property type="term" value="C:membrane"/>
    <property type="evidence" value="ECO:0007669"/>
    <property type="project" value="TreeGrafter"/>
</dbReference>
<feature type="transmembrane region" description="Helical" evidence="1">
    <location>
        <begin position="339"/>
        <end position="359"/>
    </location>
</feature>
<sequence length="491" mass="55776">MTGCCNVFKVELRWPEQIATSNWFPPLVYTIFNGLLAIVFVAFLIMILSDSIPDIGAFWLIYLTNWALIVETIAMVMLCISTVWAYAKLPDGPSQGKAPLFVRYTVALWYLIQPLSLIVVILYWTLINPLWDLQPVDLLGLWAHLLNWLCLLLSFFASRIPWSFKNFIWGLVFLLTYLGWTLIHFFAQIGTPRGCELYIDPECPIYDAFDWNMPMMTTIITVFALVGYAVLAGLYTAFVRCRKCCFPTPVGEVETKDGPQNIETIENVSRVSDAVDDRQTDQKSIGDIGAFWLIYLTNWALIVETIAMVMLCISTVWGYSKLPDGPSQGKAPLFVRYTVALWYLIQPTSLIVVILLLGVNEAQPLNALEFSPQEACLFWDFLAFPGFFASRIPWSFKNFIWGLLLVRNWNWGRPQRVQTVTETECPIYAVFDWNMPMMTTIITAFVLVGYAVLAGIYTAFVRCRKCCVATPMGEVETKDGPQNIETIENAA</sequence>
<dbReference type="PANTHER" id="PTHR12242">
    <property type="entry name" value="OS02G0130600 PROTEIN-RELATED"/>
    <property type="match status" value="1"/>
</dbReference>
<feature type="transmembrane region" description="Helical" evidence="1">
    <location>
        <begin position="292"/>
        <end position="319"/>
    </location>
</feature>
<evidence type="ECO:0000313" key="3">
    <source>
        <dbReference type="EMBL" id="CAL4762839.1"/>
    </source>
</evidence>
<comment type="caution">
    <text evidence="2">The sequence shown here is derived from an EMBL/GenBank/DDBJ whole genome shotgun (WGS) entry which is preliminary data.</text>
</comment>
<feature type="transmembrane region" description="Helical" evidence="1">
    <location>
        <begin position="168"/>
        <end position="187"/>
    </location>
</feature>
<feature type="transmembrane region" description="Helical" evidence="1">
    <location>
        <begin position="139"/>
        <end position="156"/>
    </location>
</feature>
<feature type="transmembrane region" description="Helical" evidence="1">
    <location>
        <begin position="441"/>
        <end position="460"/>
    </location>
</feature>
<dbReference type="EMBL" id="CAMXCT020000209">
    <property type="protein sequence ID" value="CAL1128902.1"/>
    <property type="molecule type" value="Genomic_DNA"/>
</dbReference>
<keyword evidence="1" id="KW-1133">Transmembrane helix</keyword>
<evidence type="ECO:0000313" key="4">
    <source>
        <dbReference type="Proteomes" id="UP001152797"/>
    </source>
</evidence>
<evidence type="ECO:0000256" key="1">
    <source>
        <dbReference type="SAM" id="Phobius"/>
    </source>
</evidence>
<reference evidence="2" key="1">
    <citation type="submission" date="2022-10" db="EMBL/GenBank/DDBJ databases">
        <authorList>
            <person name="Chen Y."/>
            <person name="Dougan E. K."/>
            <person name="Chan C."/>
            <person name="Rhodes N."/>
            <person name="Thang M."/>
        </authorList>
    </citation>
    <scope>NUCLEOTIDE SEQUENCE</scope>
</reference>
<proteinExistence type="predicted"/>
<accession>A0A9P1BLG7</accession>
<dbReference type="Proteomes" id="UP001152797">
    <property type="component" value="Unassembled WGS sequence"/>
</dbReference>
<gene>
    <name evidence="2" type="ORF">C1SCF055_LOCUS3830</name>
</gene>
<dbReference type="OrthoDB" id="419711at2759"/>
<evidence type="ECO:0000313" key="2">
    <source>
        <dbReference type="EMBL" id="CAI3975527.1"/>
    </source>
</evidence>
<organism evidence="2">
    <name type="scientific">Cladocopium goreaui</name>
    <dbReference type="NCBI Taxonomy" id="2562237"/>
    <lineage>
        <taxon>Eukaryota</taxon>
        <taxon>Sar</taxon>
        <taxon>Alveolata</taxon>
        <taxon>Dinophyceae</taxon>
        <taxon>Suessiales</taxon>
        <taxon>Symbiodiniaceae</taxon>
        <taxon>Cladocopium</taxon>
    </lineage>
</organism>
<name>A0A9P1BLG7_9DINO</name>
<feature type="transmembrane region" description="Helical" evidence="1">
    <location>
        <begin position="27"/>
        <end position="48"/>
    </location>
</feature>
<reference evidence="3 4" key="2">
    <citation type="submission" date="2024-05" db="EMBL/GenBank/DDBJ databases">
        <authorList>
            <person name="Chen Y."/>
            <person name="Shah S."/>
            <person name="Dougan E. K."/>
            <person name="Thang M."/>
            <person name="Chan C."/>
        </authorList>
    </citation>
    <scope>NUCLEOTIDE SEQUENCE [LARGE SCALE GENOMIC DNA]</scope>
</reference>
<feature type="transmembrane region" description="Helical" evidence="1">
    <location>
        <begin position="60"/>
        <end position="86"/>
    </location>
</feature>
<dbReference type="AlphaFoldDB" id="A0A9P1BLG7"/>
<keyword evidence="1" id="KW-0812">Transmembrane</keyword>
<dbReference type="PANTHER" id="PTHR12242:SF1">
    <property type="entry name" value="MYND-TYPE DOMAIN-CONTAINING PROTEIN"/>
    <property type="match status" value="1"/>
</dbReference>
<dbReference type="EMBL" id="CAMXCT010000209">
    <property type="protein sequence ID" value="CAI3975527.1"/>
    <property type="molecule type" value="Genomic_DNA"/>
</dbReference>
<feature type="transmembrane region" description="Helical" evidence="1">
    <location>
        <begin position="215"/>
        <end position="238"/>
    </location>
</feature>
<dbReference type="EMBL" id="CAMXCT030000209">
    <property type="protein sequence ID" value="CAL4762839.1"/>
    <property type="molecule type" value="Genomic_DNA"/>
</dbReference>
<feature type="transmembrane region" description="Helical" evidence="1">
    <location>
        <begin position="107"/>
        <end position="127"/>
    </location>
</feature>